<evidence type="ECO:0000256" key="1">
    <source>
        <dbReference type="SAM" id="Phobius"/>
    </source>
</evidence>
<organism evidence="3 4">
    <name type="scientific">Microbacterium enclense</name>
    <dbReference type="NCBI Taxonomy" id="993073"/>
    <lineage>
        <taxon>Bacteria</taxon>
        <taxon>Bacillati</taxon>
        <taxon>Actinomycetota</taxon>
        <taxon>Actinomycetes</taxon>
        <taxon>Micrococcales</taxon>
        <taxon>Microbacteriaceae</taxon>
        <taxon>Microbacterium</taxon>
    </lineage>
</organism>
<dbReference type="InterPro" id="IPR012336">
    <property type="entry name" value="Thioredoxin-like_fold"/>
</dbReference>
<feature type="transmembrane region" description="Helical" evidence="1">
    <location>
        <begin position="12"/>
        <end position="35"/>
    </location>
</feature>
<name>A0A1G6GSF6_9MICO</name>
<dbReference type="RefSeq" id="WP_058230891.1">
    <property type="nucleotide sequence ID" value="NZ_FMYG01000001.1"/>
</dbReference>
<evidence type="ECO:0000313" key="3">
    <source>
        <dbReference type="EMBL" id="SDB84859.1"/>
    </source>
</evidence>
<evidence type="ECO:0000259" key="2">
    <source>
        <dbReference type="Pfam" id="PF13462"/>
    </source>
</evidence>
<gene>
    <name evidence="3" type="ORF">SAMN05216418_0619</name>
</gene>
<feature type="domain" description="Thioredoxin-like fold" evidence="2">
    <location>
        <begin position="65"/>
        <end position="218"/>
    </location>
</feature>
<accession>A0A1G6GSF6</accession>
<dbReference type="InterPro" id="IPR036249">
    <property type="entry name" value="Thioredoxin-like_sf"/>
</dbReference>
<proteinExistence type="predicted"/>
<keyword evidence="1" id="KW-0812">Transmembrane</keyword>
<reference evidence="3 4" key="1">
    <citation type="submission" date="2016-09" db="EMBL/GenBank/DDBJ databases">
        <authorList>
            <person name="Capua I."/>
            <person name="De Benedictis P."/>
            <person name="Joannis T."/>
            <person name="Lombin L.H."/>
            <person name="Cattoli G."/>
        </authorList>
    </citation>
    <scope>NUCLEOTIDE SEQUENCE [LARGE SCALE GENOMIC DNA]</scope>
    <source>
        <strain evidence="3 4">NIO-1002</strain>
    </source>
</reference>
<dbReference type="Pfam" id="PF13462">
    <property type="entry name" value="Thioredoxin_4"/>
    <property type="match status" value="1"/>
</dbReference>
<keyword evidence="1" id="KW-1133">Transmembrane helix</keyword>
<keyword evidence="3" id="KW-0413">Isomerase</keyword>
<dbReference type="SUPFAM" id="SSF52833">
    <property type="entry name" value="Thioredoxin-like"/>
    <property type="match status" value="1"/>
</dbReference>
<dbReference type="GO" id="GO:0016853">
    <property type="term" value="F:isomerase activity"/>
    <property type="evidence" value="ECO:0007669"/>
    <property type="project" value="UniProtKB-KW"/>
</dbReference>
<dbReference type="Gene3D" id="3.40.30.10">
    <property type="entry name" value="Glutaredoxin"/>
    <property type="match status" value="1"/>
</dbReference>
<dbReference type="AlphaFoldDB" id="A0A1G6GSF6"/>
<protein>
    <submittedName>
        <fullName evidence="3">Protein-disulfide isomerase</fullName>
    </submittedName>
</protein>
<keyword evidence="1" id="KW-0472">Membrane</keyword>
<dbReference type="EMBL" id="FMYG01000001">
    <property type="protein sequence ID" value="SDB84859.1"/>
    <property type="molecule type" value="Genomic_DNA"/>
</dbReference>
<dbReference type="CDD" id="cd02972">
    <property type="entry name" value="DsbA_family"/>
    <property type="match status" value="1"/>
</dbReference>
<sequence length="234" mass="24134">MMMAAVRKSTNWFAIGVTAAALVIVLIVGGVVWFANSQATSPGTLPESSAVNTENGAIAIGSGAKSVDTYVDFMCPVCNSFEQAYGPTLQQLADDGTITLNIHPIAILDRLSQGTQYSTRAANAAYCVAVDDPANVSAYVKALYAQQPKENTAGLDDATLASIATSAGASDSVASCISDGTYTRFVTAMTAKTPLQANATSIATPTIAVNGVTLNNQSDLTGDPQKDIVDRLDG</sequence>
<evidence type="ECO:0000313" key="4">
    <source>
        <dbReference type="Proteomes" id="UP000183203"/>
    </source>
</evidence>
<dbReference type="Proteomes" id="UP000183203">
    <property type="component" value="Unassembled WGS sequence"/>
</dbReference>
<dbReference type="STRING" id="993073.AS029_01885"/>